<accession>A0AAV2BYW6</accession>
<keyword evidence="1" id="KW-0472">Membrane</keyword>
<proteinExistence type="predicted"/>
<protein>
    <recommendedName>
        <fullName evidence="4">Maturase K</fullName>
    </recommendedName>
</protein>
<evidence type="ECO:0000256" key="1">
    <source>
        <dbReference type="SAM" id="Phobius"/>
    </source>
</evidence>
<keyword evidence="3" id="KW-1185">Reference proteome</keyword>
<keyword evidence="1" id="KW-1133">Transmembrane helix</keyword>
<gene>
    <name evidence="2" type="ORF">LARSCL_LOCUS22000</name>
</gene>
<name>A0AAV2BYW6_9ARAC</name>
<dbReference type="AlphaFoldDB" id="A0AAV2BYW6"/>
<comment type="caution">
    <text evidence="2">The sequence shown here is derived from an EMBL/GenBank/DDBJ whole genome shotgun (WGS) entry which is preliminary data.</text>
</comment>
<dbReference type="Proteomes" id="UP001497382">
    <property type="component" value="Unassembled WGS sequence"/>
</dbReference>
<evidence type="ECO:0008006" key="4">
    <source>
        <dbReference type="Google" id="ProtNLM"/>
    </source>
</evidence>
<feature type="non-terminal residue" evidence="2">
    <location>
        <position position="68"/>
    </location>
</feature>
<dbReference type="EMBL" id="CAXIEN010000563">
    <property type="protein sequence ID" value="CAL1300543.1"/>
    <property type="molecule type" value="Genomic_DNA"/>
</dbReference>
<organism evidence="2 3">
    <name type="scientific">Larinioides sclopetarius</name>
    <dbReference type="NCBI Taxonomy" id="280406"/>
    <lineage>
        <taxon>Eukaryota</taxon>
        <taxon>Metazoa</taxon>
        <taxon>Ecdysozoa</taxon>
        <taxon>Arthropoda</taxon>
        <taxon>Chelicerata</taxon>
        <taxon>Arachnida</taxon>
        <taxon>Araneae</taxon>
        <taxon>Araneomorphae</taxon>
        <taxon>Entelegynae</taxon>
        <taxon>Araneoidea</taxon>
        <taxon>Araneidae</taxon>
        <taxon>Larinioides</taxon>
    </lineage>
</organism>
<evidence type="ECO:0000313" key="3">
    <source>
        <dbReference type="Proteomes" id="UP001497382"/>
    </source>
</evidence>
<sequence length="68" mass="8143">EVFKIVKRIRRDFLPAKYSQSHKEVFIVKNILLYWIIDVYQHFLPGIITDIILKIKGKKPRVLALYCI</sequence>
<evidence type="ECO:0000313" key="2">
    <source>
        <dbReference type="EMBL" id="CAL1300543.1"/>
    </source>
</evidence>
<feature type="non-terminal residue" evidence="2">
    <location>
        <position position="1"/>
    </location>
</feature>
<reference evidence="2 3" key="1">
    <citation type="submission" date="2024-04" db="EMBL/GenBank/DDBJ databases">
        <authorList>
            <person name="Rising A."/>
            <person name="Reimegard J."/>
            <person name="Sonavane S."/>
            <person name="Akerstrom W."/>
            <person name="Nylinder S."/>
            <person name="Hedman E."/>
            <person name="Kallberg Y."/>
        </authorList>
    </citation>
    <scope>NUCLEOTIDE SEQUENCE [LARGE SCALE GENOMIC DNA]</scope>
</reference>
<feature type="transmembrane region" description="Helical" evidence="1">
    <location>
        <begin position="32"/>
        <end position="53"/>
    </location>
</feature>
<keyword evidence="1" id="KW-0812">Transmembrane</keyword>